<keyword evidence="1" id="KW-0808">Transferase</keyword>
<sequence>AQFNNDSNLNLIASPFIGLARSLITEYERNRLKLIDLQTSLKNNNNQSIFIHTLVEYMINSRYSTDTCEVVLRLNDTNQNQVQHLTWHYEMLLKSADDEQEQSKFEQISIIPKRDADEKPFRICVPQSRFLSELTWFEEDREKELLPGMVEVRVHCVGINFHDVLKARGLNPYTRTFAQSDENQPKLDRDAEPGANSNGTYHSHIMINSQPVIRIPSDVPPTDEQLCGLPCPILTVIYSLKYRVHLQAGQTVLIHAVTGAAGQWCIQYCQYIGARVIGTAGTEEKRCFLRERYSIEHAFNSRDASFVNNIRQILPQGVDVIVNSLSGNLLKESVKLLSYHGHFVEWGKQDVFDKTQLSMFDFRSDCSFHVIDLVLILEKHPDICNPILQEIVDFTYSRQIKSNRTHRCV</sequence>
<name>A0A818TCZ7_9BILA</name>
<dbReference type="InterPro" id="IPR036291">
    <property type="entry name" value="NAD(P)-bd_dom_sf"/>
</dbReference>
<dbReference type="SUPFAM" id="SSF51735">
    <property type="entry name" value="NAD(P)-binding Rossmann-fold domains"/>
    <property type="match status" value="1"/>
</dbReference>
<dbReference type="GO" id="GO:0016491">
    <property type="term" value="F:oxidoreductase activity"/>
    <property type="evidence" value="ECO:0007669"/>
    <property type="project" value="InterPro"/>
</dbReference>
<proteinExistence type="predicted"/>
<dbReference type="PANTHER" id="PTHR45681">
    <property type="entry name" value="POLYKETIDE SYNTHASE 44-RELATED"/>
    <property type="match status" value="1"/>
</dbReference>
<dbReference type="PANTHER" id="PTHR45681:SF6">
    <property type="entry name" value="POLYKETIDE SYNTHASE 37"/>
    <property type="match status" value="1"/>
</dbReference>
<evidence type="ECO:0000313" key="5">
    <source>
        <dbReference type="Proteomes" id="UP000663844"/>
    </source>
</evidence>
<reference evidence="4" key="1">
    <citation type="submission" date="2021-02" db="EMBL/GenBank/DDBJ databases">
        <authorList>
            <person name="Nowell W R."/>
        </authorList>
    </citation>
    <scope>NUCLEOTIDE SEQUENCE</scope>
</reference>
<accession>A0A818TCZ7</accession>
<dbReference type="SUPFAM" id="SSF50129">
    <property type="entry name" value="GroES-like"/>
    <property type="match status" value="1"/>
</dbReference>
<feature type="non-terminal residue" evidence="4">
    <location>
        <position position="1"/>
    </location>
</feature>
<organism evidence="4 5">
    <name type="scientific">Adineta steineri</name>
    <dbReference type="NCBI Taxonomy" id="433720"/>
    <lineage>
        <taxon>Eukaryota</taxon>
        <taxon>Metazoa</taxon>
        <taxon>Spiralia</taxon>
        <taxon>Gnathifera</taxon>
        <taxon>Rotifera</taxon>
        <taxon>Eurotatoria</taxon>
        <taxon>Bdelloidea</taxon>
        <taxon>Adinetida</taxon>
        <taxon>Adinetidae</taxon>
        <taxon>Adineta</taxon>
    </lineage>
</organism>
<dbReference type="Proteomes" id="UP000663844">
    <property type="component" value="Unassembled WGS sequence"/>
</dbReference>
<evidence type="ECO:0000256" key="2">
    <source>
        <dbReference type="SAM" id="MobiDB-lite"/>
    </source>
</evidence>
<dbReference type="CDD" id="cd05195">
    <property type="entry name" value="enoyl_red"/>
    <property type="match status" value="1"/>
</dbReference>
<gene>
    <name evidence="4" type="ORF">OXD698_LOCUS11059</name>
</gene>
<dbReference type="InterPro" id="IPR020843">
    <property type="entry name" value="ER"/>
</dbReference>
<dbReference type="EMBL" id="CAJOAZ010000610">
    <property type="protein sequence ID" value="CAF3683082.1"/>
    <property type="molecule type" value="Genomic_DNA"/>
</dbReference>
<feature type="compositionally biased region" description="Basic and acidic residues" evidence="2">
    <location>
        <begin position="183"/>
        <end position="192"/>
    </location>
</feature>
<evidence type="ECO:0000256" key="1">
    <source>
        <dbReference type="ARBA" id="ARBA00022679"/>
    </source>
</evidence>
<dbReference type="AlphaFoldDB" id="A0A818TCZ7"/>
<comment type="caution">
    <text evidence="4">The sequence shown here is derived from an EMBL/GenBank/DDBJ whole genome shotgun (WGS) entry which is preliminary data.</text>
</comment>
<feature type="region of interest" description="Disordered" evidence="2">
    <location>
        <begin position="177"/>
        <end position="199"/>
    </location>
</feature>
<dbReference type="InterPro" id="IPR011032">
    <property type="entry name" value="GroES-like_sf"/>
</dbReference>
<protein>
    <recommendedName>
        <fullName evidence="3">Enoyl reductase (ER) domain-containing protein</fullName>
    </recommendedName>
</protein>
<dbReference type="InterPro" id="IPR050444">
    <property type="entry name" value="Polyketide_Synthase"/>
</dbReference>
<dbReference type="Gene3D" id="3.90.180.10">
    <property type="entry name" value="Medium-chain alcohol dehydrogenases, catalytic domain"/>
    <property type="match status" value="1"/>
</dbReference>
<evidence type="ECO:0000259" key="3">
    <source>
        <dbReference type="SMART" id="SM00829"/>
    </source>
</evidence>
<feature type="domain" description="Enoyl reductase (ER)" evidence="3">
    <location>
        <begin position="129"/>
        <end position="409"/>
    </location>
</feature>
<dbReference type="GO" id="GO:0016740">
    <property type="term" value="F:transferase activity"/>
    <property type="evidence" value="ECO:0007669"/>
    <property type="project" value="UniProtKB-KW"/>
</dbReference>
<evidence type="ECO:0000313" key="4">
    <source>
        <dbReference type="EMBL" id="CAF3683082.1"/>
    </source>
</evidence>
<dbReference type="SMART" id="SM00829">
    <property type="entry name" value="PKS_ER"/>
    <property type="match status" value="1"/>
</dbReference>
<dbReference type="InterPro" id="IPR013149">
    <property type="entry name" value="ADH-like_C"/>
</dbReference>
<dbReference type="Pfam" id="PF00107">
    <property type="entry name" value="ADH_zinc_N"/>
    <property type="match status" value="1"/>
</dbReference>